<keyword evidence="6" id="KW-1185">Reference proteome</keyword>
<evidence type="ECO:0000256" key="2">
    <source>
        <dbReference type="SAM" id="Coils"/>
    </source>
</evidence>
<feature type="domain" description="RAVE complex protein Rav1 C-terminal" evidence="4">
    <location>
        <begin position="698"/>
        <end position="1074"/>
    </location>
</feature>
<dbReference type="InterPro" id="IPR022033">
    <property type="entry name" value="Rav1p_C"/>
</dbReference>
<feature type="region of interest" description="Disordered" evidence="3">
    <location>
        <begin position="136"/>
        <end position="167"/>
    </location>
</feature>
<dbReference type="PANTHER" id="PTHR13950">
    <property type="entry name" value="RABCONNECTIN-RELATED"/>
    <property type="match status" value="1"/>
</dbReference>
<feature type="domain" description="RAVE complex protein Rav1 C-terminal" evidence="4">
    <location>
        <begin position="352"/>
        <end position="589"/>
    </location>
</feature>
<dbReference type="FunFam" id="2.130.10.10:FF:000254">
    <property type="entry name" value="dmX-like protein 2 isoform X2"/>
    <property type="match status" value="1"/>
</dbReference>
<gene>
    <name evidence="5" type="ORF">SUZIE_120080</name>
</gene>
<dbReference type="InterPro" id="IPR052208">
    <property type="entry name" value="DmX-like/RAVE_component"/>
</dbReference>
<keyword evidence="2" id="KW-0175">Coiled coil</keyword>
<accession>A0AA41STZ4</accession>
<evidence type="ECO:0000313" key="5">
    <source>
        <dbReference type="EMBL" id="MBZ3872866.1"/>
    </source>
</evidence>
<dbReference type="Pfam" id="PF12234">
    <property type="entry name" value="Rav1p_C"/>
    <property type="match status" value="2"/>
</dbReference>
<dbReference type="GO" id="GO:0043291">
    <property type="term" value="C:RAVE complex"/>
    <property type="evidence" value="ECO:0007669"/>
    <property type="project" value="TreeGrafter"/>
</dbReference>
<dbReference type="SMART" id="SM00320">
    <property type="entry name" value="WD40"/>
    <property type="match status" value="7"/>
</dbReference>
<reference evidence="5" key="1">
    <citation type="submission" date="2020-03" db="EMBL/GenBank/DDBJ databases">
        <title>Studies in the Genomics of Life Span.</title>
        <authorList>
            <person name="Glass D."/>
        </authorList>
    </citation>
    <scope>NUCLEOTIDE SEQUENCE</scope>
    <source>
        <strain evidence="5">SUZIE</strain>
        <tissue evidence="5">Muscle</tissue>
    </source>
</reference>
<keyword evidence="1" id="KW-0853">WD repeat</keyword>
<feature type="coiled-coil region" evidence="2">
    <location>
        <begin position="1293"/>
        <end position="1320"/>
    </location>
</feature>
<dbReference type="PROSITE" id="PS50082">
    <property type="entry name" value="WD_REPEATS_2"/>
    <property type="match status" value="2"/>
</dbReference>
<dbReference type="Proteomes" id="UP001166674">
    <property type="component" value="Unassembled WGS sequence"/>
</dbReference>
<dbReference type="PROSITE" id="PS50294">
    <property type="entry name" value="WD_REPEATS_REGION"/>
    <property type="match status" value="1"/>
</dbReference>
<protein>
    <submittedName>
        <fullName evidence="5">DmX-like protein 2</fullName>
    </submittedName>
</protein>
<dbReference type="SUPFAM" id="SSF50978">
    <property type="entry name" value="WD40 repeat-like"/>
    <property type="match status" value="1"/>
</dbReference>
<feature type="region of interest" description="Disordered" evidence="3">
    <location>
        <begin position="1171"/>
        <end position="1199"/>
    </location>
</feature>
<evidence type="ECO:0000256" key="3">
    <source>
        <dbReference type="SAM" id="MobiDB-lite"/>
    </source>
</evidence>
<feature type="repeat" description="WD" evidence="1">
    <location>
        <begin position="2094"/>
        <end position="2135"/>
    </location>
</feature>
<feature type="repeat" description="WD" evidence="1">
    <location>
        <begin position="2052"/>
        <end position="2093"/>
    </location>
</feature>
<feature type="compositionally biased region" description="Polar residues" evidence="3">
    <location>
        <begin position="149"/>
        <end position="167"/>
    </location>
</feature>
<dbReference type="Gene3D" id="2.130.10.10">
    <property type="entry name" value="YVTN repeat-like/Quinoprotein amine dehydrogenase"/>
    <property type="match status" value="1"/>
</dbReference>
<dbReference type="EMBL" id="JAATJV010193900">
    <property type="protein sequence ID" value="MBZ3872866.1"/>
    <property type="molecule type" value="Genomic_DNA"/>
</dbReference>
<dbReference type="Pfam" id="PF00400">
    <property type="entry name" value="WD40"/>
    <property type="match status" value="1"/>
</dbReference>
<dbReference type="GO" id="GO:0007035">
    <property type="term" value="P:vacuolar acidification"/>
    <property type="evidence" value="ECO:0007669"/>
    <property type="project" value="TreeGrafter"/>
</dbReference>
<name>A0AA41STZ4_SCICA</name>
<proteinExistence type="predicted"/>
<dbReference type="PANTHER" id="PTHR13950:SF13">
    <property type="entry name" value="DMX-LIKE PROTEIN 2"/>
    <property type="match status" value="1"/>
</dbReference>
<evidence type="ECO:0000259" key="4">
    <source>
        <dbReference type="Pfam" id="PF12234"/>
    </source>
</evidence>
<dbReference type="InterPro" id="IPR036322">
    <property type="entry name" value="WD40_repeat_dom_sf"/>
</dbReference>
<organism evidence="5 6">
    <name type="scientific">Sciurus carolinensis</name>
    <name type="common">Eastern gray squirrel</name>
    <dbReference type="NCBI Taxonomy" id="30640"/>
    <lineage>
        <taxon>Eukaryota</taxon>
        <taxon>Metazoa</taxon>
        <taxon>Chordata</taxon>
        <taxon>Craniata</taxon>
        <taxon>Vertebrata</taxon>
        <taxon>Euteleostomi</taxon>
        <taxon>Mammalia</taxon>
        <taxon>Eutheria</taxon>
        <taxon>Euarchontoglires</taxon>
        <taxon>Glires</taxon>
        <taxon>Rodentia</taxon>
        <taxon>Sciuromorpha</taxon>
        <taxon>Sciuridae</taxon>
        <taxon>Sciurinae</taxon>
        <taxon>Sciurini</taxon>
        <taxon>Sciurus</taxon>
    </lineage>
</organism>
<evidence type="ECO:0000256" key="1">
    <source>
        <dbReference type="PROSITE-ProRule" id="PRU00221"/>
    </source>
</evidence>
<evidence type="ECO:0000313" key="6">
    <source>
        <dbReference type="Proteomes" id="UP001166674"/>
    </source>
</evidence>
<comment type="caution">
    <text evidence="5">The sequence shown here is derived from an EMBL/GenBank/DDBJ whole genome shotgun (WGS) entry which is preliminary data.</text>
</comment>
<dbReference type="InterPro" id="IPR001680">
    <property type="entry name" value="WD40_rpt"/>
</dbReference>
<sequence length="2192" mass="244102">MHLHQVLTGAVNPGDNCYSVGSVGDVPFTAYGSGCDIVVLASDFECVQIIPGAKHGNIQVSCVECSNQQGRTIHHLKNLRKGQRRSSVLVTHTDLMPDQMATHEVQRHISHHANALCHFHIAASINPATAKASETVSSESLLSVPGQKNVESSPETSPGISPMPHSSSIANLQTASKLILSSRLVYSQPLDLPEAVEVIRATPSAGHLSSSSIYPVCLAPYLVVTTCSDNKVRFWKCCMETNQQNNTNNEKETYHWRRWPLMNDEGEDNTSTVSIVGRPVAVSCSYTGRLAVAYKQPIHHNGFVSKEFSMHVCIFECESTGGSEWVLEQTIHLDDLVKVGSVLDSRVSVDSNLFVYSKSDALLSKDRYLIPNIKHLVHLDWVSKEDGSHILTVGVGANIFMYGRLSGIVTEQTNSKDGVAVITLPLGGSIKQGVRSRWVLLRSIDLVSSVDGTPSLPVSLSWVRDGILVVGMDCEMHVYAQWKHAVKFGDIEADNTDAEETAVQDHSTFKANMLSRKSIVEGTTIADDVFCSPTVVQDGGLFEAAHVLSPTLPQYHPTQLLELMDLGKVRRAKAILSHLVKCIAGEVAIVRDADAGEGTKRHLSRTISVSGSTAKDTVTIGKDGTRDYTEIDSIPPLPLYALLAADQDTSYRIAEESTKMPQSFEDHTESQPEDQYSELFQIQDITTDDIDLEPEKRESKSKVINLSQYGPAYFGQEHARVLSSHLMHSSLPGLTRLEQMFLVALADTVATTSTELDENRDKNYSGVSTCHFAWAFHSEAEEELINMIPAIQRGDPQWSELRAMGIGWWVRNINTLRRCIEKVAKASFQRNNDALDAALFYLSMKKKAVVWGLFRSQHDEKMTSFFSHNFNEDRWRKAALKNAFSLLGKQRFEQSAAFFLLAGSLKDAIEVCLEKMEDIQLAMVIARLYESEFETSATYISILNQKILGCQKDGSGFNCKRLHPDPFLRSLAYWVMKDYTRALDTLLEQTPKEEDEQQVIIKSCNPVVFSFYNYLRTHPLLLRRNLASPEGTLATLGLKTEKNFADKINLIERKLFFTTANAHFKVGCPVLALEVLSKIPKVTKISALSAKKDPLDFVSKKMGDISAESKTMSNGNGSSGTDWSNITSSQFDWSQPVVKVDEEPLTLDWGEDHDSALEEDEDAVGLVMKSTDASGKSEQDQKSLDPNMLLTPQEEDHPEGDTEVDVIAEQLKFRACLKILMTELRTLATGYEVDGGKLRFQLYNWLEKEIAALHEICNHESVIKEYSSKTYSRIESDLLDQEEMVDKPDMGSYERHQIERRRLQAKREHAERRKLWLQKNQDLLRVFLSYCSLHGAQGGGLASVRMELKFLLQESQQETTVKQLQSPLPLPTTLPLLSASIASTKTVIANPVLYLNNHIHDILYTIVQMKTPPHPNIEDVKVHTLHSLAASLSASIYQALCDSHSYSQTEGNQFTGMAYQGLLLSDRRRLRTESIEEHATPNSSPAQWPGVSSLISLLSSAQDEDQPKLNVLLCEAVVAVYLSLLIHALATNSSNELFRLAAHPLNNRMWAAVFGGGVKLVVKPRRQSESISAPPVPSEDIDKHRRRFNMRMLVPGRPVKDATPPPVPAERPSYKEKFIPPELSMWDYFVAKPFLPLSDSGVIYDSDESIHSDEEDDDAFFSDTQIQEHQDPNSYSWALLHLTMVKLVLHNVKNFFPIAGLEFSELPVTSPLGLAVIKNLENWEQILQEKMDHFEGPPPNYINTYPTDLSVGAGPAILRNKAMLEPENTPFKSRDSSALPVKRLWHFLVKQEVLQETFIRYIFTKKRKQSEVEADLGYPGGKAKIIHKESDMIMAFAVNKANCNEIVLASTHDVQELDVTSLLACQSYIWIGEEFDRESKSSDDIDYRGSTTTLYQSSAVSLPASQVHPPSSLPWLGSGQTSTGASVVCFLLFDLTGAQDGSVRMFEWTRPQQLVCFRQAGNARVTRLYFNSQGNKCGVADGEGFLSIWQVNQTASNPKPYMSWQCHSKAASDFAFITSSSLVATSGQSNDNRNVCLWDTLISPGNSLIHGFTCHDHGATVLQYAPKQQLLISGGRKGYVCIFDIRQRQLIHTFQAHDSAIKALALDPCEEYFTTGSAEGNIKVWRLTGHGLIHSFKNEHAKQSIFRNIGAGVMQIDIIQGNRIFSCGADGTLKTRVLPNAFNIPNRILDIL</sequence>
<dbReference type="InterPro" id="IPR015943">
    <property type="entry name" value="WD40/YVTN_repeat-like_dom_sf"/>
</dbReference>